<dbReference type="OrthoDB" id="10258955at2759"/>
<dbReference type="EMBL" id="GG745350">
    <property type="protein sequence ID" value="KNE66354.1"/>
    <property type="molecule type" value="Genomic_DNA"/>
</dbReference>
<dbReference type="Gene3D" id="3.20.20.140">
    <property type="entry name" value="Metal-dependent hydrolases"/>
    <property type="match status" value="2"/>
</dbReference>
<accession>A0A0L0SVH6</accession>
<name>A0A0L0SVH6_ALLM3</name>
<keyword evidence="1" id="KW-0812">Transmembrane</keyword>
<evidence type="ECO:0000256" key="1">
    <source>
        <dbReference type="SAM" id="Phobius"/>
    </source>
</evidence>
<feature type="transmembrane region" description="Helical" evidence="1">
    <location>
        <begin position="69"/>
        <end position="88"/>
    </location>
</feature>
<evidence type="ECO:0000313" key="3">
    <source>
        <dbReference type="EMBL" id="KNE66354.1"/>
    </source>
</evidence>
<keyword evidence="4" id="KW-1185">Reference proteome</keyword>
<reference evidence="3 4" key="1">
    <citation type="submission" date="2009-11" db="EMBL/GenBank/DDBJ databases">
        <title>Annotation of Allomyces macrogynus ATCC 38327.</title>
        <authorList>
            <consortium name="The Broad Institute Genome Sequencing Platform"/>
            <person name="Russ C."/>
            <person name="Cuomo C."/>
            <person name="Burger G."/>
            <person name="Gray M.W."/>
            <person name="Holland P.W.H."/>
            <person name="King N."/>
            <person name="Lang F.B.F."/>
            <person name="Roger A.J."/>
            <person name="Ruiz-Trillo I."/>
            <person name="Young S.K."/>
            <person name="Zeng Q."/>
            <person name="Gargeya S."/>
            <person name="Fitzgerald M."/>
            <person name="Haas B."/>
            <person name="Abouelleil A."/>
            <person name="Alvarado L."/>
            <person name="Arachchi H.M."/>
            <person name="Berlin A."/>
            <person name="Chapman S.B."/>
            <person name="Gearin G."/>
            <person name="Goldberg J."/>
            <person name="Griggs A."/>
            <person name="Gujja S."/>
            <person name="Hansen M."/>
            <person name="Heiman D."/>
            <person name="Howarth C."/>
            <person name="Larimer J."/>
            <person name="Lui A."/>
            <person name="MacDonald P.J.P."/>
            <person name="McCowen C."/>
            <person name="Montmayeur A."/>
            <person name="Murphy C."/>
            <person name="Neiman D."/>
            <person name="Pearson M."/>
            <person name="Priest M."/>
            <person name="Roberts A."/>
            <person name="Saif S."/>
            <person name="Shea T."/>
            <person name="Sisk P."/>
            <person name="Stolte C."/>
            <person name="Sykes S."/>
            <person name="Wortman J."/>
            <person name="Nusbaum C."/>
            <person name="Birren B."/>
        </authorList>
    </citation>
    <scope>NUCLEOTIDE SEQUENCE [LARGE SCALE GENOMIC DNA]</scope>
    <source>
        <strain evidence="3 4">ATCC 38327</strain>
    </source>
</reference>
<dbReference type="InterPro" id="IPR051781">
    <property type="entry name" value="Metallo-dep_Hydrolase"/>
</dbReference>
<proteinExistence type="predicted"/>
<dbReference type="eggNOG" id="ENOG502QQ9Z">
    <property type="taxonomic scope" value="Eukaryota"/>
</dbReference>
<dbReference type="PANTHER" id="PTHR43135:SF3">
    <property type="entry name" value="ALPHA-D-RIBOSE 1-METHYLPHOSPHONATE 5-TRIPHOSPHATE DIPHOSPHATASE"/>
    <property type="match status" value="1"/>
</dbReference>
<dbReference type="Pfam" id="PF01979">
    <property type="entry name" value="Amidohydro_1"/>
    <property type="match status" value="1"/>
</dbReference>
<dbReference type="SUPFAM" id="SSF51556">
    <property type="entry name" value="Metallo-dependent hydrolases"/>
    <property type="match status" value="1"/>
</dbReference>
<sequence length="1006" mass="107321">MPSLKRRAPVAGYPGHHAVPMPVPGNFTSSASSASGSDADDAAYLLFDEKRAVGAYKYKKPRNKCTPRNVAFAGLAVFAALFVLAYFGHKHAVRTERRHRAEILSGGNAALLSDLEWQHGLAQCRARAPTVSTKVANRINPRDASNGVVTVIRNATVWDGRGGVFPATDVLLKDGLIADIGTNLEIPEVAKVVDAHGRVLTPGIVDMHSHAGVDSYPTLAATEDTNEYGNPALPHVRSIDAFNPRDKALPLILSGGVTTILVLPGSANLMGGEAYAFKTPVKPSNNVEDMLLHANITSANAAQVGGPQWRWAKHACGENPKHYGRDREEMPYTRMGSSFLTRAKYEQAAALRDQQDEWCRIAEMQAKDAAKFAKYHSSSSDKSHAIVHPKGRFPNSIELEQVVAILRGQIKVNWHCYQVNDIVAQMRIAREFNFSIAAFHHALDMHAVTPALKQWEAEGREPIGAAIFSDHWGFKAEAYQGSVYAPQILKDAGIQFAFKSDHPVLHSQFLVHESARSIQYGLDEQTVIKALTSIPAKLMGVDHRVGSVAVGMDADVVLWPAHPFAVGAMPDAVFVDGALAYENPVKKLVTGKVQDALDEGLTSPAVVNVPGTDATSAWFKNVGRIVTGDVVVHDQQVVVIKGKIACVAADCSAVAPKGAAVVDVRGGVITPSLVLAGTTLGLVEIVQESGTTDGTSVVGPDTVVYGKDALQAGGKLEAAAHNQGIGLIISPPQVEPSGTGITFAVSAVAATGHDIPVIVDAEAAVHTWVNTEAKKKGSPAGSIAGQVGALRRALQSADDGPLARVVSGKLPLVIHTDSANHIAAVLGVKRDVDPKHRQQWVIAGGAEAHLAVDLLAASPKTSVLLSPARCIPKAWDARRCLSPPHAFRGAVHAAKVLRDAGVRVALATYPKELSHARNLRFDAGWVRALAGWTEQEMVRAVSTEVLDLLTGREDKPRSVEEALQLGGAARFNVWNGNLGELKTQLVMFVDGVAEEGVLRKPVHVYQ</sequence>
<evidence type="ECO:0000313" key="4">
    <source>
        <dbReference type="Proteomes" id="UP000054350"/>
    </source>
</evidence>
<dbReference type="PANTHER" id="PTHR43135">
    <property type="entry name" value="ALPHA-D-RIBOSE 1-METHYLPHOSPHONATE 5-TRIPHOSPHATE DIPHOSPHATASE"/>
    <property type="match status" value="1"/>
</dbReference>
<dbReference type="InterPro" id="IPR011059">
    <property type="entry name" value="Metal-dep_hydrolase_composite"/>
</dbReference>
<protein>
    <recommendedName>
        <fullName evidence="2">Amidohydrolase-related domain-containing protein</fullName>
    </recommendedName>
</protein>
<organism evidence="3 4">
    <name type="scientific">Allomyces macrogynus (strain ATCC 38327)</name>
    <name type="common">Allomyces javanicus var. macrogynus</name>
    <dbReference type="NCBI Taxonomy" id="578462"/>
    <lineage>
        <taxon>Eukaryota</taxon>
        <taxon>Fungi</taxon>
        <taxon>Fungi incertae sedis</taxon>
        <taxon>Blastocladiomycota</taxon>
        <taxon>Blastocladiomycetes</taxon>
        <taxon>Blastocladiales</taxon>
        <taxon>Blastocladiaceae</taxon>
        <taxon>Allomyces</taxon>
    </lineage>
</organism>
<dbReference type="GO" id="GO:0016810">
    <property type="term" value="F:hydrolase activity, acting on carbon-nitrogen (but not peptide) bonds"/>
    <property type="evidence" value="ECO:0007669"/>
    <property type="project" value="InterPro"/>
</dbReference>
<keyword evidence="1" id="KW-1133">Transmembrane helix</keyword>
<dbReference type="Proteomes" id="UP000054350">
    <property type="component" value="Unassembled WGS sequence"/>
</dbReference>
<dbReference type="AlphaFoldDB" id="A0A0L0SVH6"/>
<dbReference type="VEuPathDB" id="FungiDB:AMAG_11497"/>
<feature type="domain" description="Amidohydrolase-related" evidence="2">
    <location>
        <begin position="486"/>
        <end position="577"/>
    </location>
</feature>
<dbReference type="SUPFAM" id="SSF51338">
    <property type="entry name" value="Composite domain of metallo-dependent hydrolases"/>
    <property type="match status" value="2"/>
</dbReference>
<dbReference type="STRING" id="578462.A0A0L0SVH6"/>
<keyword evidence="1" id="KW-0472">Membrane</keyword>
<dbReference type="OMA" id="RSFPYTW"/>
<gene>
    <name evidence="3" type="ORF">AMAG_11497</name>
</gene>
<reference evidence="4" key="2">
    <citation type="submission" date="2009-11" db="EMBL/GenBank/DDBJ databases">
        <title>The Genome Sequence of Allomyces macrogynus strain ATCC 38327.</title>
        <authorList>
            <consortium name="The Broad Institute Genome Sequencing Platform"/>
            <person name="Russ C."/>
            <person name="Cuomo C."/>
            <person name="Shea T."/>
            <person name="Young S.K."/>
            <person name="Zeng Q."/>
            <person name="Koehrsen M."/>
            <person name="Haas B."/>
            <person name="Borodovsky M."/>
            <person name="Guigo R."/>
            <person name="Alvarado L."/>
            <person name="Berlin A."/>
            <person name="Borenstein D."/>
            <person name="Chen Z."/>
            <person name="Engels R."/>
            <person name="Freedman E."/>
            <person name="Gellesch M."/>
            <person name="Goldberg J."/>
            <person name="Griggs A."/>
            <person name="Gujja S."/>
            <person name="Heiman D."/>
            <person name="Hepburn T."/>
            <person name="Howarth C."/>
            <person name="Jen D."/>
            <person name="Larson L."/>
            <person name="Lewis B."/>
            <person name="Mehta T."/>
            <person name="Park D."/>
            <person name="Pearson M."/>
            <person name="Roberts A."/>
            <person name="Saif S."/>
            <person name="Shenoy N."/>
            <person name="Sisk P."/>
            <person name="Stolte C."/>
            <person name="Sykes S."/>
            <person name="Walk T."/>
            <person name="White J."/>
            <person name="Yandava C."/>
            <person name="Burger G."/>
            <person name="Gray M.W."/>
            <person name="Holland P.W.H."/>
            <person name="King N."/>
            <person name="Lang F.B.F."/>
            <person name="Roger A.J."/>
            <person name="Ruiz-Trillo I."/>
            <person name="Lander E."/>
            <person name="Nusbaum C."/>
        </authorList>
    </citation>
    <scope>NUCLEOTIDE SEQUENCE [LARGE SCALE GENOMIC DNA]</scope>
    <source>
        <strain evidence="4">ATCC 38327</strain>
    </source>
</reference>
<dbReference type="InterPro" id="IPR032466">
    <property type="entry name" value="Metal_Hydrolase"/>
</dbReference>
<evidence type="ECO:0000259" key="2">
    <source>
        <dbReference type="Pfam" id="PF01979"/>
    </source>
</evidence>
<dbReference type="InterPro" id="IPR006680">
    <property type="entry name" value="Amidohydro-rel"/>
</dbReference>